<feature type="active site" description="Proton donor/acceptor" evidence="6">
    <location>
        <position position="152"/>
    </location>
</feature>
<evidence type="ECO:0000256" key="4">
    <source>
        <dbReference type="ARBA" id="ARBA00022984"/>
    </source>
</evidence>
<dbReference type="InterPro" id="IPR038063">
    <property type="entry name" value="Transpep_catalytic_dom"/>
</dbReference>
<evidence type="ECO:0000259" key="8">
    <source>
        <dbReference type="PROSITE" id="PS52029"/>
    </source>
</evidence>
<reference evidence="9 10" key="1">
    <citation type="submission" date="2022-06" db="EMBL/GenBank/DDBJ databases">
        <title>Genomic Encyclopedia of Archaeal and Bacterial Type Strains, Phase II (KMG-II): from individual species to whole genera.</title>
        <authorList>
            <person name="Goeker M."/>
        </authorList>
    </citation>
    <scope>NUCLEOTIDE SEQUENCE [LARGE SCALE GENOMIC DNA]</scope>
    <source>
        <strain evidence="9 10">DSM 44693</strain>
    </source>
</reference>
<evidence type="ECO:0000256" key="7">
    <source>
        <dbReference type="SAM" id="Phobius"/>
    </source>
</evidence>
<evidence type="ECO:0000313" key="9">
    <source>
        <dbReference type="EMBL" id="MCP2177224.1"/>
    </source>
</evidence>
<name>A0ABT1HG52_9NOCA</name>
<keyword evidence="7" id="KW-0812">Transmembrane</keyword>
<keyword evidence="10" id="KW-1185">Reference proteome</keyword>
<dbReference type="Gene3D" id="2.40.440.10">
    <property type="entry name" value="L,D-transpeptidase catalytic domain-like"/>
    <property type="match status" value="1"/>
</dbReference>
<keyword evidence="2" id="KW-0808">Transferase</keyword>
<dbReference type="PANTHER" id="PTHR30582">
    <property type="entry name" value="L,D-TRANSPEPTIDASE"/>
    <property type="match status" value="1"/>
</dbReference>
<dbReference type="Pfam" id="PF03734">
    <property type="entry name" value="YkuD"/>
    <property type="match status" value="1"/>
</dbReference>
<comment type="pathway">
    <text evidence="1 6">Cell wall biogenesis; peptidoglycan biosynthesis.</text>
</comment>
<evidence type="ECO:0000313" key="10">
    <source>
        <dbReference type="Proteomes" id="UP001206895"/>
    </source>
</evidence>
<dbReference type="RefSeq" id="WP_253662181.1">
    <property type="nucleotide sequence ID" value="NZ_BAAAJQ010000001.1"/>
</dbReference>
<sequence length="199" mass="21080">MPTSLRDYWWAILIVPVAVVVTAILVTGLFTGSDPSSGPAVAAAVTSNAPAPTTEAPSSSAATAAADATACASNTGTRLVTVSISEQRMWTCDGRRTVSASAVTTGIDNPVDRTPTGTWKVVARDTDRFLVGPDYRVHVNYFLPFFDDYGFHDSPWQTFPYGSQDYRTGGSRGCVHVPGPAMAALYRWAAVGTTVTVRA</sequence>
<dbReference type="CDD" id="cd16913">
    <property type="entry name" value="YkuD_like"/>
    <property type="match status" value="1"/>
</dbReference>
<dbReference type="PROSITE" id="PS52029">
    <property type="entry name" value="LD_TPASE"/>
    <property type="match status" value="1"/>
</dbReference>
<evidence type="ECO:0000256" key="1">
    <source>
        <dbReference type="ARBA" id="ARBA00004752"/>
    </source>
</evidence>
<keyword evidence="7" id="KW-0472">Membrane</keyword>
<evidence type="ECO:0000256" key="3">
    <source>
        <dbReference type="ARBA" id="ARBA00022960"/>
    </source>
</evidence>
<protein>
    <submittedName>
        <fullName evidence="9">L,D-transpeptidase catalytic domain</fullName>
    </submittedName>
</protein>
<dbReference type="InterPro" id="IPR005490">
    <property type="entry name" value="LD_TPept_cat_dom"/>
</dbReference>
<keyword evidence="7" id="KW-1133">Transmembrane helix</keyword>
<keyword evidence="4 6" id="KW-0573">Peptidoglycan synthesis</keyword>
<evidence type="ECO:0000256" key="6">
    <source>
        <dbReference type="PROSITE-ProRule" id="PRU01373"/>
    </source>
</evidence>
<dbReference type="InterPro" id="IPR050979">
    <property type="entry name" value="LD-transpeptidase"/>
</dbReference>
<dbReference type="EMBL" id="JAMTCJ010000003">
    <property type="protein sequence ID" value="MCP2177224.1"/>
    <property type="molecule type" value="Genomic_DNA"/>
</dbReference>
<feature type="transmembrane region" description="Helical" evidence="7">
    <location>
        <begin position="7"/>
        <end position="30"/>
    </location>
</feature>
<keyword evidence="3 6" id="KW-0133">Cell shape</keyword>
<comment type="caution">
    <text evidence="9">The sequence shown here is derived from an EMBL/GenBank/DDBJ whole genome shotgun (WGS) entry which is preliminary data.</text>
</comment>
<dbReference type="Proteomes" id="UP001206895">
    <property type="component" value="Unassembled WGS sequence"/>
</dbReference>
<gene>
    <name evidence="9" type="ORF">LX13_003052</name>
</gene>
<keyword evidence="5 6" id="KW-0961">Cell wall biogenesis/degradation</keyword>
<evidence type="ECO:0000256" key="5">
    <source>
        <dbReference type="ARBA" id="ARBA00023316"/>
    </source>
</evidence>
<organism evidence="9 10">
    <name type="scientific">Williamsia maris</name>
    <dbReference type="NCBI Taxonomy" id="72806"/>
    <lineage>
        <taxon>Bacteria</taxon>
        <taxon>Bacillati</taxon>
        <taxon>Actinomycetota</taxon>
        <taxon>Actinomycetes</taxon>
        <taxon>Mycobacteriales</taxon>
        <taxon>Nocardiaceae</taxon>
        <taxon>Williamsia</taxon>
    </lineage>
</organism>
<feature type="active site" description="Nucleophile" evidence="6">
    <location>
        <position position="174"/>
    </location>
</feature>
<proteinExistence type="predicted"/>
<feature type="domain" description="L,D-TPase catalytic" evidence="8">
    <location>
        <begin position="78"/>
        <end position="198"/>
    </location>
</feature>
<dbReference type="SUPFAM" id="SSF141523">
    <property type="entry name" value="L,D-transpeptidase catalytic domain-like"/>
    <property type="match status" value="1"/>
</dbReference>
<accession>A0ABT1HG52</accession>
<evidence type="ECO:0000256" key="2">
    <source>
        <dbReference type="ARBA" id="ARBA00022679"/>
    </source>
</evidence>
<dbReference type="PANTHER" id="PTHR30582:SF2">
    <property type="entry name" value="L,D-TRANSPEPTIDASE YCIB-RELATED"/>
    <property type="match status" value="1"/>
</dbReference>